<proteinExistence type="inferred from homology"/>
<reference evidence="6" key="3">
    <citation type="submission" date="2025-09" db="UniProtKB">
        <authorList>
            <consortium name="Ensembl"/>
        </authorList>
    </citation>
    <scope>IDENTIFICATION</scope>
</reference>
<reference evidence="6" key="2">
    <citation type="submission" date="2025-08" db="UniProtKB">
        <authorList>
            <consortium name="Ensembl"/>
        </authorList>
    </citation>
    <scope>IDENTIFICATION</scope>
</reference>
<evidence type="ECO:0000313" key="7">
    <source>
        <dbReference type="Proteomes" id="UP000007875"/>
    </source>
</evidence>
<reference evidence="7" key="1">
    <citation type="submission" date="2003-08" db="EMBL/GenBank/DDBJ databases">
        <authorList>
            <person name="Birren B."/>
            <person name="Nusbaum C."/>
            <person name="Abebe A."/>
            <person name="Abouelleil A."/>
            <person name="Adekoya E."/>
            <person name="Ait-zahra M."/>
            <person name="Allen N."/>
            <person name="Allen T."/>
            <person name="An P."/>
            <person name="Anderson M."/>
            <person name="Anderson S."/>
            <person name="Arachchi H."/>
            <person name="Armbruster J."/>
            <person name="Bachantsang P."/>
            <person name="Baldwin J."/>
            <person name="Barry A."/>
            <person name="Bayul T."/>
            <person name="Blitshsteyn B."/>
            <person name="Bloom T."/>
            <person name="Blye J."/>
            <person name="Boguslavskiy L."/>
            <person name="Borowsky M."/>
            <person name="Boukhgalter B."/>
            <person name="Brunache A."/>
            <person name="Butler J."/>
            <person name="Calixte N."/>
            <person name="Calvo S."/>
            <person name="Camarata J."/>
            <person name="Campo K."/>
            <person name="Chang J."/>
            <person name="Cheshatsang Y."/>
            <person name="Citroen M."/>
            <person name="Collymore A."/>
            <person name="Considine T."/>
            <person name="Cook A."/>
            <person name="Cooke P."/>
            <person name="Corum B."/>
            <person name="Cuomo C."/>
            <person name="David R."/>
            <person name="Dawoe T."/>
            <person name="Degray S."/>
            <person name="Dodge S."/>
            <person name="Dooley K."/>
            <person name="Dorje P."/>
            <person name="Dorjee K."/>
            <person name="Dorris L."/>
            <person name="Duffey N."/>
            <person name="Dupes A."/>
            <person name="Elkins T."/>
            <person name="Engels R."/>
            <person name="Erickson J."/>
            <person name="Farina A."/>
            <person name="Faro S."/>
            <person name="Ferreira P."/>
            <person name="Fischer H."/>
            <person name="Fitzgerald M."/>
            <person name="Foley K."/>
            <person name="Gage D."/>
            <person name="Galagan J."/>
            <person name="Gearin G."/>
            <person name="Gnerre S."/>
            <person name="Gnirke A."/>
            <person name="Goyette A."/>
            <person name="Graham J."/>
            <person name="Grandbois E."/>
            <person name="Gyaltsen K."/>
            <person name="Hafez N."/>
            <person name="Hagopian D."/>
            <person name="Hagos B."/>
            <person name="Hall J."/>
            <person name="Hatcher B."/>
            <person name="Heller A."/>
            <person name="Higgins H."/>
            <person name="Honan T."/>
            <person name="Horn A."/>
            <person name="Houde N."/>
            <person name="Hughes L."/>
            <person name="Hulme W."/>
            <person name="Husby E."/>
            <person name="Iliev I."/>
            <person name="Jaffe D."/>
            <person name="Jones C."/>
            <person name="Kamal M."/>
            <person name="Kamat A."/>
            <person name="Kamvysselis M."/>
            <person name="Karlsson E."/>
            <person name="Kells C."/>
            <person name="Kieu A."/>
            <person name="Kisner P."/>
            <person name="Kodira C."/>
            <person name="Kulbokas E."/>
            <person name="Labutti K."/>
            <person name="Lama D."/>
            <person name="Landers T."/>
            <person name="Leger J."/>
            <person name="Levine S."/>
            <person name="Lewis D."/>
            <person name="Lewis T."/>
            <person name="Lindblad-toh K."/>
            <person name="Liu X."/>
            <person name="Lokyitsang T."/>
            <person name="Lokyitsang Y."/>
            <person name="Lucien O."/>
            <person name="Lui A."/>
            <person name="Ma L.J."/>
            <person name="Mabbitt R."/>
            <person name="Macdonald J."/>
            <person name="Maclean C."/>
            <person name="Major J."/>
            <person name="Manning J."/>
            <person name="Marabella R."/>
            <person name="Maru K."/>
            <person name="Matthews C."/>
            <person name="Mauceli E."/>
            <person name="Mccarthy M."/>
            <person name="Mcdonough S."/>
            <person name="Mcghee T."/>
            <person name="Meldrim J."/>
            <person name="Meneus L."/>
            <person name="Mesirov J."/>
            <person name="Mihalev A."/>
            <person name="Mihova T."/>
            <person name="Mikkelsen T."/>
            <person name="Mlenga V."/>
            <person name="Moru K."/>
            <person name="Mozes J."/>
            <person name="Mulrain L."/>
            <person name="Munson G."/>
            <person name="Naylor J."/>
            <person name="Newes C."/>
            <person name="Nguyen C."/>
            <person name="Nguyen N."/>
            <person name="Nguyen T."/>
            <person name="Nicol R."/>
            <person name="Nielsen C."/>
            <person name="Nizzari M."/>
            <person name="Norbu C."/>
            <person name="Norbu N."/>
            <person name="O'donnell P."/>
            <person name="Okoawo O."/>
            <person name="O'leary S."/>
            <person name="Omotosho B."/>
            <person name="O'neill K."/>
            <person name="Osman S."/>
            <person name="Parker S."/>
            <person name="Perrin D."/>
            <person name="Phunkhang P."/>
            <person name="Piqani B."/>
            <person name="Purcell S."/>
            <person name="Rachupka T."/>
            <person name="Ramasamy U."/>
            <person name="Rameau R."/>
            <person name="Ray V."/>
            <person name="Raymond C."/>
            <person name="Retta R."/>
            <person name="Richardson S."/>
            <person name="Rise C."/>
            <person name="Rodriguez J."/>
            <person name="Rogers J."/>
            <person name="Rogov P."/>
            <person name="Rutman M."/>
            <person name="Schupbach R."/>
            <person name="Seaman C."/>
            <person name="Settipalli S."/>
            <person name="Sharpe T."/>
            <person name="Sheridan J."/>
            <person name="Sherpa N."/>
            <person name="Shi J."/>
            <person name="Smirnov S."/>
            <person name="Smith C."/>
            <person name="Sougnez C."/>
            <person name="Spencer B."/>
            <person name="Stalker J."/>
            <person name="Stange-thomann N."/>
            <person name="Stavropoulos S."/>
            <person name="Stetson K."/>
            <person name="Stone C."/>
            <person name="Stone S."/>
            <person name="Stubbs M."/>
            <person name="Talamas J."/>
            <person name="Tchuinga P."/>
            <person name="Tenzing P."/>
            <person name="Tesfaye S."/>
            <person name="Theodore J."/>
            <person name="Thoulutsang Y."/>
            <person name="Topham K."/>
            <person name="Towey S."/>
            <person name="Tsamla T."/>
            <person name="Tsomo N."/>
            <person name="Vallee D."/>
            <person name="Vassiliev H."/>
            <person name="Venkataraman V."/>
            <person name="Vinson J."/>
            <person name="Vo A."/>
            <person name="Wade C."/>
            <person name="Wang S."/>
            <person name="Wangchuk T."/>
            <person name="Wangdi T."/>
            <person name="Whittaker C."/>
            <person name="Wilkinson J."/>
            <person name="Wu Y."/>
            <person name="Wyman D."/>
            <person name="Yadav S."/>
            <person name="Yang S."/>
            <person name="Yang X."/>
            <person name="Yeager S."/>
            <person name="Yee E."/>
            <person name="Young G."/>
            <person name="Zainoun J."/>
            <person name="Zembeck L."/>
            <person name="Zimmer A."/>
            <person name="Zody M."/>
            <person name="Lander E."/>
        </authorList>
    </citation>
    <scope>NUCLEOTIDE SEQUENCE [LARGE SCALE GENOMIC DNA]</scope>
</reference>
<evidence type="ECO:0000259" key="5">
    <source>
        <dbReference type="Pfam" id="PF00561"/>
    </source>
</evidence>
<dbReference type="Ensembl" id="ENSCSAVT00000004308.1">
    <property type="protein sequence ID" value="ENSCSAVP00000004245.1"/>
    <property type="gene ID" value="ENSCSAVG00000002505.1"/>
</dbReference>
<dbReference type="PANTHER" id="PTHR15913:SF0">
    <property type="entry name" value="MASPARDIN"/>
    <property type="match status" value="1"/>
</dbReference>
<dbReference type="GeneTree" id="ENSGT00390000007857"/>
<organism evidence="6 7">
    <name type="scientific">Ciona savignyi</name>
    <name type="common">Pacific transparent sea squirt</name>
    <dbReference type="NCBI Taxonomy" id="51511"/>
    <lineage>
        <taxon>Eukaryota</taxon>
        <taxon>Metazoa</taxon>
        <taxon>Chordata</taxon>
        <taxon>Tunicata</taxon>
        <taxon>Ascidiacea</taxon>
        <taxon>Phlebobranchia</taxon>
        <taxon>Cionidae</taxon>
        <taxon>Ciona</taxon>
    </lineage>
</organism>
<evidence type="ECO:0000256" key="4">
    <source>
        <dbReference type="ARBA" id="ARBA00022490"/>
    </source>
</evidence>
<dbReference type="Pfam" id="PF00561">
    <property type="entry name" value="Abhydrolase_1"/>
    <property type="match status" value="1"/>
</dbReference>
<dbReference type="InterPro" id="IPR000073">
    <property type="entry name" value="AB_hydrolase_1"/>
</dbReference>
<keyword evidence="4" id="KW-0963">Cytoplasm</keyword>
<dbReference type="GO" id="GO:0005737">
    <property type="term" value="C:cytoplasm"/>
    <property type="evidence" value="ECO:0007669"/>
    <property type="project" value="UniProtKB-SubCell"/>
</dbReference>
<keyword evidence="7" id="KW-1185">Reference proteome</keyword>
<evidence type="ECO:0000256" key="3">
    <source>
        <dbReference type="ARBA" id="ARBA00020148"/>
    </source>
</evidence>
<evidence type="ECO:0000313" key="6">
    <source>
        <dbReference type="Ensembl" id="ENSCSAVP00000004245.1"/>
    </source>
</evidence>
<dbReference type="SUPFAM" id="SSF53474">
    <property type="entry name" value="alpha/beta-Hydrolases"/>
    <property type="match status" value="1"/>
</dbReference>
<comment type="subcellular location">
    <subcellularLocation>
        <location evidence="1">Cytoplasm</location>
    </subcellularLocation>
</comment>
<protein>
    <recommendedName>
        <fullName evidence="3">Maspardin</fullName>
    </recommendedName>
</protein>
<dbReference type="STRING" id="51511.ENSCSAVP00000004245"/>
<dbReference type="OMA" id="CYVQPQK"/>
<dbReference type="InParanoid" id="H2YFZ7"/>
<dbReference type="AlphaFoldDB" id="H2YFZ7"/>
<name>H2YFZ7_CIOSA</name>
<dbReference type="PANTHER" id="PTHR15913">
    <property type="entry name" value="ACID CLUSTER PROTEIN 33"/>
    <property type="match status" value="1"/>
</dbReference>
<dbReference type="Proteomes" id="UP000007875">
    <property type="component" value="Unassembled WGS sequence"/>
</dbReference>
<evidence type="ECO:0000256" key="2">
    <source>
        <dbReference type="ARBA" id="ARBA00008645"/>
    </source>
</evidence>
<feature type="domain" description="AB hydrolase-1" evidence="5">
    <location>
        <begin position="46"/>
        <end position="153"/>
    </location>
</feature>
<dbReference type="FunCoup" id="H2YFZ7">
    <property type="interactions" value="56"/>
</dbReference>
<dbReference type="HOGENOM" id="CLU_052260_0_0_1"/>
<accession>H2YFZ7</accession>
<dbReference type="InterPro" id="IPR026151">
    <property type="entry name" value="Maspardin"/>
</dbReference>
<dbReference type="eggNOG" id="ENOG502QPSD">
    <property type="taxonomic scope" value="Eukaryota"/>
</dbReference>
<comment type="similarity">
    <text evidence="2">Belongs to the AB hydrolase superfamily.</text>
</comment>
<evidence type="ECO:0000256" key="1">
    <source>
        <dbReference type="ARBA" id="ARBA00004496"/>
    </source>
</evidence>
<dbReference type="InterPro" id="IPR029058">
    <property type="entry name" value="AB_hydrolase_fold"/>
</dbReference>
<sequence length="273" mass="30832">VNILIKSKEYQAFQSSVPLKQIVLEDNGPKKWKYYDTGTRSDSTCPIICLPPACGTANMFYQQVVSLSSFGHRVIAIDYPIYWSVEEFCVGLKKFINTLRLNKVHLFGCSLGGFLAMKFAEQIGNKSYVASLFLCNPYTDTSLLKSPFSPFAFFALPSLILKKFILGDLPLKYVTINQANSLEFVADALESVTQREIASRLTLQYQSNYVNQPQRLQTIPTTVMDAFDDTTFPQTIKDNVYKCLPLGKRAHLKTGGYFPYLSESLQVNLHLRV</sequence>
<dbReference type="Gene3D" id="3.40.50.1820">
    <property type="entry name" value="alpha/beta hydrolase"/>
    <property type="match status" value="1"/>
</dbReference>
<dbReference type="ESTHER" id="ciosa-h2yfz7">
    <property type="family name" value="Maspardin-ACP33-SPG21_like"/>
</dbReference>